<keyword evidence="2" id="KW-1185">Reference proteome</keyword>
<dbReference type="OrthoDB" id="8562788at2"/>
<dbReference type="Proteomes" id="UP000033633">
    <property type="component" value="Unassembled WGS sequence"/>
</dbReference>
<dbReference type="PATRIC" id="fig|265726.11.peg.160"/>
<evidence type="ECO:0000313" key="1">
    <source>
        <dbReference type="EMBL" id="KKD01392.1"/>
    </source>
</evidence>
<dbReference type="GO" id="GO:0003677">
    <property type="term" value="F:DNA binding"/>
    <property type="evidence" value="ECO:0007669"/>
    <property type="project" value="InterPro"/>
</dbReference>
<dbReference type="Pfam" id="PF05944">
    <property type="entry name" value="Phage_term_smal"/>
    <property type="match status" value="1"/>
</dbReference>
<proteinExistence type="predicted"/>
<name>A0A0F5VHS6_9GAMM</name>
<reference evidence="1 2" key="1">
    <citation type="submission" date="2014-12" db="EMBL/GenBank/DDBJ databases">
        <title>Mercury Reductase activity and rhizosphere competence traits in the genome of root associated Photobacterium halotolerans MELD1.</title>
        <authorList>
            <person name="Mathew D.C."/>
            <person name="Huang C.-C."/>
        </authorList>
    </citation>
    <scope>NUCLEOTIDE SEQUENCE [LARGE SCALE GENOMIC DNA]</scope>
    <source>
        <strain evidence="1 2">MELD1</strain>
    </source>
</reference>
<organism evidence="1 2">
    <name type="scientific">Photobacterium halotolerans</name>
    <dbReference type="NCBI Taxonomy" id="265726"/>
    <lineage>
        <taxon>Bacteria</taxon>
        <taxon>Pseudomonadati</taxon>
        <taxon>Pseudomonadota</taxon>
        <taxon>Gammaproteobacteria</taxon>
        <taxon>Vibrionales</taxon>
        <taxon>Vibrionaceae</taxon>
        <taxon>Photobacterium</taxon>
    </lineage>
</organism>
<gene>
    <name evidence="1" type="ORF">KY46_00745</name>
</gene>
<comment type="caution">
    <text evidence="1">The sequence shown here is derived from an EMBL/GenBank/DDBJ whole genome shotgun (WGS) entry which is preliminary data.</text>
</comment>
<dbReference type="GO" id="GO:0004519">
    <property type="term" value="F:endonuclease activity"/>
    <property type="evidence" value="ECO:0007669"/>
    <property type="project" value="InterPro"/>
</dbReference>
<protein>
    <submittedName>
        <fullName evidence="1">Terminase</fullName>
    </submittedName>
</protein>
<dbReference type="EMBL" id="JWYV01000001">
    <property type="protein sequence ID" value="KKD01392.1"/>
    <property type="molecule type" value="Genomic_DNA"/>
</dbReference>
<evidence type="ECO:0000313" key="2">
    <source>
        <dbReference type="Proteomes" id="UP000033633"/>
    </source>
</evidence>
<dbReference type="InterPro" id="IPR010270">
    <property type="entry name" value="Phage_P2_GpM"/>
</dbReference>
<accession>A0A0F5VHS6</accession>
<dbReference type="STRING" id="265726.KY46_00745"/>
<sequence length="236" mass="27311">MVSPLKRQRDQLLQSETQTVAQAATVNTDSLHLRLIEFENDKKALKNFNAIADRITHKRDVLVPKYRAVAEAYLAAGEHYENPIFTTLTLWMFDIGDLETAIAWCLKAIEMDLPTPENIKRDWPTFCADHVLEWAEREAERGHNIEPYFSQVFEKVMNDWRLHEKVSAKWFKFAGYYLLRDDEGKPRPAAVGDIETLEKAQALLQKAHEFYDKIGVKSVLDRIPQRINALKDGKNL</sequence>
<dbReference type="AlphaFoldDB" id="A0A0F5VHS6"/>
<dbReference type="RefSeq" id="WP_046218721.1">
    <property type="nucleotide sequence ID" value="NZ_JWYV01000001.1"/>
</dbReference>